<keyword evidence="2 3" id="KW-0040">ANK repeat</keyword>
<feature type="domain" description="DUF3447" evidence="4">
    <location>
        <begin position="177"/>
        <end position="245"/>
    </location>
</feature>
<feature type="repeat" description="ANK" evidence="3">
    <location>
        <begin position="326"/>
        <end position="358"/>
    </location>
</feature>
<dbReference type="SUPFAM" id="SSF48403">
    <property type="entry name" value="Ankyrin repeat"/>
    <property type="match status" value="1"/>
</dbReference>
<dbReference type="eggNOG" id="KOG4177">
    <property type="taxonomic scope" value="Eukaryota"/>
</dbReference>
<feature type="repeat" description="ANK" evidence="3">
    <location>
        <begin position="359"/>
        <end position="391"/>
    </location>
</feature>
<dbReference type="InterPro" id="IPR020683">
    <property type="entry name" value="DUF3447"/>
</dbReference>
<dbReference type="Gene3D" id="1.25.40.20">
    <property type="entry name" value="Ankyrin repeat-containing domain"/>
    <property type="match status" value="1"/>
</dbReference>
<dbReference type="Pfam" id="PF00023">
    <property type="entry name" value="Ank"/>
    <property type="match status" value="1"/>
</dbReference>
<organism evidence="5 6">
    <name type="scientific">Trichomonas vaginalis (strain ATCC PRA-98 / G3)</name>
    <dbReference type="NCBI Taxonomy" id="412133"/>
    <lineage>
        <taxon>Eukaryota</taxon>
        <taxon>Metamonada</taxon>
        <taxon>Parabasalia</taxon>
        <taxon>Trichomonadida</taxon>
        <taxon>Trichomonadidae</taxon>
        <taxon>Trichomonas</taxon>
    </lineage>
</organism>
<dbReference type="Pfam" id="PF11929">
    <property type="entry name" value="DUF3447"/>
    <property type="match status" value="1"/>
</dbReference>
<accession>A2DX55</accession>
<dbReference type="PROSITE" id="PS50297">
    <property type="entry name" value="ANK_REP_REGION"/>
    <property type="match status" value="3"/>
</dbReference>
<dbReference type="STRING" id="5722.A2DX55"/>
<dbReference type="InParanoid" id="A2DX55"/>
<proteinExistence type="predicted"/>
<feature type="repeat" description="ANK" evidence="3">
    <location>
        <begin position="260"/>
        <end position="292"/>
    </location>
</feature>
<evidence type="ECO:0000256" key="1">
    <source>
        <dbReference type="ARBA" id="ARBA00022737"/>
    </source>
</evidence>
<dbReference type="PANTHER" id="PTHR24166">
    <property type="entry name" value="ROLLING PEBBLES, ISOFORM B"/>
    <property type="match status" value="1"/>
</dbReference>
<dbReference type="EMBL" id="DS113261">
    <property type="protein sequence ID" value="EAY15082.1"/>
    <property type="molecule type" value="Genomic_DNA"/>
</dbReference>
<dbReference type="VEuPathDB" id="TrichDB:TVAGG3_0186010"/>
<dbReference type="RefSeq" id="XP_001327305.1">
    <property type="nucleotide sequence ID" value="XM_001327270.1"/>
</dbReference>
<dbReference type="SMART" id="SM00248">
    <property type="entry name" value="ANK"/>
    <property type="match status" value="5"/>
</dbReference>
<dbReference type="Pfam" id="PF12796">
    <property type="entry name" value="Ank_2"/>
    <property type="match status" value="1"/>
</dbReference>
<protein>
    <recommendedName>
        <fullName evidence="4">DUF3447 domain-containing protein</fullName>
    </recommendedName>
</protein>
<dbReference type="KEGG" id="tva:4773082"/>
<sequence>MDDFVPEEHLPIYSLIEHLWIIDEIDINDILKEIESMKSLNLISDRALLQILDCISNERPKFLPIIFDLFHRYFQDKPPKITPDFLFVSDSFKSILIQRYDLQLPIPFIFFGKDEDEILSIYPKNTMKYATLHDDIGLLVDLIEKKPKDAEKLIDLCAQYGSIHCFKYLYMNGHTPTLTTMELSFIGNNFEIINILEQKFTVTQICMDNAVFSHNNELAEYMMSKYGMSYSWHSCLCGYNLSMFYQKLSEVCDANELDHKGISALYSAAQSCLIPLCAYLLDKGADVNCRNASGETPVFAAVSYDNNEMFDYLISKNCDCNTMTKNGISCLMIASYDSSLELIKKLVEHGADTELRDLDGSTPLMIAARFDKPLSVKLLLDLGADVSKEDDSHRTAFNLACNFDSTKSAAVIADFLSKKK</sequence>
<dbReference type="PROSITE" id="PS50088">
    <property type="entry name" value="ANK_REPEAT"/>
    <property type="match status" value="3"/>
</dbReference>
<dbReference type="AlphaFoldDB" id="A2DX55"/>
<dbReference type="InterPro" id="IPR036770">
    <property type="entry name" value="Ankyrin_rpt-contain_sf"/>
</dbReference>
<dbReference type="VEuPathDB" id="TrichDB:TVAG_019830"/>
<evidence type="ECO:0000313" key="6">
    <source>
        <dbReference type="Proteomes" id="UP000001542"/>
    </source>
</evidence>
<dbReference type="PANTHER" id="PTHR24166:SF48">
    <property type="entry name" value="PROTEIN VAPYRIN"/>
    <property type="match status" value="1"/>
</dbReference>
<dbReference type="InterPro" id="IPR002110">
    <property type="entry name" value="Ankyrin_rpt"/>
</dbReference>
<dbReference type="OrthoDB" id="194358at2759"/>
<dbReference type="SMR" id="A2DX55"/>
<gene>
    <name evidence="5" type="ORF">TVAG_019830</name>
</gene>
<keyword evidence="1" id="KW-0677">Repeat</keyword>
<evidence type="ECO:0000256" key="2">
    <source>
        <dbReference type="ARBA" id="ARBA00023043"/>
    </source>
</evidence>
<keyword evidence="6" id="KW-1185">Reference proteome</keyword>
<reference evidence="5" key="1">
    <citation type="submission" date="2006-10" db="EMBL/GenBank/DDBJ databases">
        <authorList>
            <person name="Amadeo P."/>
            <person name="Zhao Q."/>
            <person name="Wortman J."/>
            <person name="Fraser-Liggett C."/>
            <person name="Carlton J."/>
        </authorList>
    </citation>
    <scope>NUCLEOTIDE SEQUENCE</scope>
    <source>
        <strain evidence="5">G3</strain>
    </source>
</reference>
<evidence type="ECO:0000313" key="5">
    <source>
        <dbReference type="EMBL" id="EAY15082.1"/>
    </source>
</evidence>
<reference evidence="5" key="2">
    <citation type="journal article" date="2007" name="Science">
        <title>Draft genome sequence of the sexually transmitted pathogen Trichomonas vaginalis.</title>
        <authorList>
            <person name="Carlton J.M."/>
            <person name="Hirt R.P."/>
            <person name="Silva J.C."/>
            <person name="Delcher A.L."/>
            <person name="Schatz M."/>
            <person name="Zhao Q."/>
            <person name="Wortman J.R."/>
            <person name="Bidwell S.L."/>
            <person name="Alsmark U.C.M."/>
            <person name="Besteiro S."/>
            <person name="Sicheritz-Ponten T."/>
            <person name="Noel C.J."/>
            <person name="Dacks J.B."/>
            <person name="Foster P.G."/>
            <person name="Simillion C."/>
            <person name="Van de Peer Y."/>
            <person name="Miranda-Saavedra D."/>
            <person name="Barton G.J."/>
            <person name="Westrop G.D."/>
            <person name="Mueller S."/>
            <person name="Dessi D."/>
            <person name="Fiori P.L."/>
            <person name="Ren Q."/>
            <person name="Paulsen I."/>
            <person name="Zhang H."/>
            <person name="Bastida-Corcuera F.D."/>
            <person name="Simoes-Barbosa A."/>
            <person name="Brown M.T."/>
            <person name="Hayes R.D."/>
            <person name="Mukherjee M."/>
            <person name="Okumura C.Y."/>
            <person name="Schneider R."/>
            <person name="Smith A.J."/>
            <person name="Vanacova S."/>
            <person name="Villalvazo M."/>
            <person name="Haas B.J."/>
            <person name="Pertea M."/>
            <person name="Feldblyum T.V."/>
            <person name="Utterback T.R."/>
            <person name="Shu C.L."/>
            <person name="Osoegawa K."/>
            <person name="de Jong P.J."/>
            <person name="Hrdy I."/>
            <person name="Horvathova L."/>
            <person name="Zubacova Z."/>
            <person name="Dolezal P."/>
            <person name="Malik S.B."/>
            <person name="Logsdon J.M. Jr."/>
            <person name="Henze K."/>
            <person name="Gupta A."/>
            <person name="Wang C.C."/>
            <person name="Dunne R.L."/>
            <person name="Upcroft J.A."/>
            <person name="Upcroft P."/>
            <person name="White O."/>
            <person name="Salzberg S.L."/>
            <person name="Tang P."/>
            <person name="Chiu C.-H."/>
            <person name="Lee Y.-S."/>
            <person name="Embley T.M."/>
            <person name="Coombs G.H."/>
            <person name="Mottram J.C."/>
            <person name="Tachezy J."/>
            <person name="Fraser-Liggett C.M."/>
            <person name="Johnson P.J."/>
        </authorList>
    </citation>
    <scope>NUCLEOTIDE SEQUENCE [LARGE SCALE GENOMIC DNA]</scope>
    <source>
        <strain evidence="5">G3</strain>
    </source>
</reference>
<evidence type="ECO:0000259" key="4">
    <source>
        <dbReference type="Pfam" id="PF11929"/>
    </source>
</evidence>
<dbReference type="InterPro" id="IPR050889">
    <property type="entry name" value="Dendritic_Spine_Reg/Scaffold"/>
</dbReference>
<evidence type="ECO:0000256" key="3">
    <source>
        <dbReference type="PROSITE-ProRule" id="PRU00023"/>
    </source>
</evidence>
<name>A2DX55_TRIV3</name>
<dbReference type="Proteomes" id="UP000001542">
    <property type="component" value="Unassembled WGS sequence"/>
</dbReference>